<evidence type="ECO:0000313" key="1">
    <source>
        <dbReference type="EMBL" id="KKL48350.1"/>
    </source>
</evidence>
<gene>
    <name evidence="1" type="ORF">LCGC14_2326380</name>
</gene>
<reference evidence="1" key="1">
    <citation type="journal article" date="2015" name="Nature">
        <title>Complex archaea that bridge the gap between prokaryotes and eukaryotes.</title>
        <authorList>
            <person name="Spang A."/>
            <person name="Saw J.H."/>
            <person name="Jorgensen S.L."/>
            <person name="Zaremba-Niedzwiedzka K."/>
            <person name="Martijn J."/>
            <person name="Lind A.E."/>
            <person name="van Eijk R."/>
            <person name="Schleper C."/>
            <person name="Guy L."/>
            <person name="Ettema T.J."/>
        </authorList>
    </citation>
    <scope>NUCLEOTIDE SEQUENCE</scope>
</reference>
<sequence length="93" mass="10510">MTAAPVLLFSVMLKDEAPAIGCGYRFVFVKRGRKWVYLLSPWTMRACKITRRVWDALAPVEAAPEVLARARQALLDSHREPTRLERQAIGGKT</sequence>
<dbReference type="EMBL" id="LAZR01033345">
    <property type="protein sequence ID" value="KKL48350.1"/>
    <property type="molecule type" value="Genomic_DNA"/>
</dbReference>
<dbReference type="AlphaFoldDB" id="A0A0F9ETR8"/>
<protein>
    <submittedName>
        <fullName evidence="1">Uncharacterized protein</fullName>
    </submittedName>
</protein>
<organism evidence="1">
    <name type="scientific">marine sediment metagenome</name>
    <dbReference type="NCBI Taxonomy" id="412755"/>
    <lineage>
        <taxon>unclassified sequences</taxon>
        <taxon>metagenomes</taxon>
        <taxon>ecological metagenomes</taxon>
    </lineage>
</organism>
<name>A0A0F9ETR8_9ZZZZ</name>
<accession>A0A0F9ETR8</accession>
<proteinExistence type="predicted"/>
<comment type="caution">
    <text evidence="1">The sequence shown here is derived from an EMBL/GenBank/DDBJ whole genome shotgun (WGS) entry which is preliminary data.</text>
</comment>